<feature type="compositionally biased region" description="Basic and acidic residues" evidence="1">
    <location>
        <begin position="66"/>
        <end position="84"/>
    </location>
</feature>
<dbReference type="AlphaFoldDB" id="A0A067P4N6"/>
<organism evidence="2 3">
    <name type="scientific">Jaapia argillacea MUCL 33604</name>
    <dbReference type="NCBI Taxonomy" id="933084"/>
    <lineage>
        <taxon>Eukaryota</taxon>
        <taxon>Fungi</taxon>
        <taxon>Dikarya</taxon>
        <taxon>Basidiomycota</taxon>
        <taxon>Agaricomycotina</taxon>
        <taxon>Agaricomycetes</taxon>
        <taxon>Agaricomycetidae</taxon>
        <taxon>Jaapiales</taxon>
        <taxon>Jaapiaceae</taxon>
        <taxon>Jaapia</taxon>
    </lineage>
</organism>
<feature type="region of interest" description="Disordered" evidence="1">
    <location>
        <begin position="36"/>
        <end position="275"/>
    </location>
</feature>
<reference evidence="3" key="1">
    <citation type="journal article" date="2014" name="Proc. Natl. Acad. Sci. U.S.A.">
        <title>Extensive sampling of basidiomycete genomes demonstrates inadequacy of the white-rot/brown-rot paradigm for wood decay fungi.</title>
        <authorList>
            <person name="Riley R."/>
            <person name="Salamov A.A."/>
            <person name="Brown D.W."/>
            <person name="Nagy L.G."/>
            <person name="Floudas D."/>
            <person name="Held B.W."/>
            <person name="Levasseur A."/>
            <person name="Lombard V."/>
            <person name="Morin E."/>
            <person name="Otillar R."/>
            <person name="Lindquist E.A."/>
            <person name="Sun H."/>
            <person name="LaButti K.M."/>
            <person name="Schmutz J."/>
            <person name="Jabbour D."/>
            <person name="Luo H."/>
            <person name="Baker S.E."/>
            <person name="Pisabarro A.G."/>
            <person name="Walton J.D."/>
            <person name="Blanchette R.A."/>
            <person name="Henrissat B."/>
            <person name="Martin F."/>
            <person name="Cullen D."/>
            <person name="Hibbett D.S."/>
            <person name="Grigoriev I.V."/>
        </authorList>
    </citation>
    <scope>NUCLEOTIDE SEQUENCE [LARGE SCALE GENOMIC DNA]</scope>
    <source>
        <strain evidence="3">MUCL 33604</strain>
    </source>
</reference>
<sequence length="275" mass="30004">MTDLTMLTSSSYSSLYPSAQSIGLSRYRFSAASASTSRLPFPSYSSDDDDTTAPSRVPFSSLPRPRRSDSGGDLDAGSRDRKFPGDTLLSPPVNLFKARPSRSSKSRRGRSPDTRGNMRIVVEDADGEAERNGEEEDEVTRHNGKGKGKEREAERERGRAMPRPTHQRKRSSSAPAIPFLHRPLSLSTPPPPTARKPSPTPPAVRSRTHTLSHEPPPPAPPFTAPPTSKFPQSITQYQPPAHPNRSLSSFAFSSHSPHADTLLPPPPPLCKSVPF</sequence>
<feature type="compositionally biased region" description="Pro residues" evidence="1">
    <location>
        <begin position="214"/>
        <end position="224"/>
    </location>
</feature>
<accession>A0A067P4N6</accession>
<dbReference type="InParanoid" id="A0A067P4N6"/>
<evidence type="ECO:0000256" key="1">
    <source>
        <dbReference type="SAM" id="MobiDB-lite"/>
    </source>
</evidence>
<feature type="compositionally biased region" description="Pro residues" evidence="1">
    <location>
        <begin position="188"/>
        <end position="202"/>
    </location>
</feature>
<dbReference type="EMBL" id="KL197775">
    <property type="protein sequence ID" value="KDQ49749.1"/>
    <property type="molecule type" value="Genomic_DNA"/>
</dbReference>
<keyword evidence="3" id="KW-1185">Reference proteome</keyword>
<feature type="compositionally biased region" description="Basic and acidic residues" evidence="1">
    <location>
        <begin position="147"/>
        <end position="159"/>
    </location>
</feature>
<feature type="compositionally biased region" description="Low complexity" evidence="1">
    <location>
        <begin position="246"/>
        <end position="256"/>
    </location>
</feature>
<evidence type="ECO:0000313" key="3">
    <source>
        <dbReference type="Proteomes" id="UP000027265"/>
    </source>
</evidence>
<proteinExistence type="predicted"/>
<dbReference type="Proteomes" id="UP000027265">
    <property type="component" value="Unassembled WGS sequence"/>
</dbReference>
<feature type="compositionally biased region" description="Acidic residues" evidence="1">
    <location>
        <begin position="123"/>
        <end position="138"/>
    </location>
</feature>
<gene>
    <name evidence="2" type="ORF">JAAARDRAFT_42587</name>
</gene>
<dbReference type="HOGENOM" id="CLU_1012158_0_0_1"/>
<evidence type="ECO:0000313" key="2">
    <source>
        <dbReference type="EMBL" id="KDQ49749.1"/>
    </source>
</evidence>
<feature type="compositionally biased region" description="Basic residues" evidence="1">
    <location>
        <begin position="99"/>
        <end position="109"/>
    </location>
</feature>
<name>A0A067P4N6_9AGAM</name>
<protein>
    <submittedName>
        <fullName evidence="2">Uncharacterized protein</fullName>
    </submittedName>
</protein>